<dbReference type="EMBL" id="PKPP01014428">
    <property type="protein sequence ID" value="PWA39662.1"/>
    <property type="molecule type" value="Genomic_DNA"/>
</dbReference>
<dbReference type="PANTHER" id="PTHR31286:SF99">
    <property type="entry name" value="DUF4283 DOMAIN-CONTAINING PROTEIN"/>
    <property type="match status" value="1"/>
</dbReference>
<organism evidence="1 2">
    <name type="scientific">Artemisia annua</name>
    <name type="common">Sweet wormwood</name>
    <dbReference type="NCBI Taxonomy" id="35608"/>
    <lineage>
        <taxon>Eukaryota</taxon>
        <taxon>Viridiplantae</taxon>
        <taxon>Streptophyta</taxon>
        <taxon>Embryophyta</taxon>
        <taxon>Tracheophyta</taxon>
        <taxon>Spermatophyta</taxon>
        <taxon>Magnoliopsida</taxon>
        <taxon>eudicotyledons</taxon>
        <taxon>Gunneridae</taxon>
        <taxon>Pentapetalae</taxon>
        <taxon>asterids</taxon>
        <taxon>campanulids</taxon>
        <taxon>Asterales</taxon>
        <taxon>Asteraceae</taxon>
        <taxon>Asteroideae</taxon>
        <taxon>Anthemideae</taxon>
        <taxon>Artemisiinae</taxon>
        <taxon>Artemisia</taxon>
    </lineage>
</organism>
<gene>
    <name evidence="1" type="ORF">CTI12_AA569250</name>
</gene>
<dbReference type="InterPro" id="IPR040256">
    <property type="entry name" value="At4g02000-like"/>
</dbReference>
<evidence type="ECO:0000313" key="1">
    <source>
        <dbReference type="EMBL" id="PWA39662.1"/>
    </source>
</evidence>
<reference evidence="1 2" key="1">
    <citation type="journal article" date="2018" name="Mol. Plant">
        <title>The genome of Artemisia annua provides insight into the evolution of Asteraceae family and artemisinin biosynthesis.</title>
        <authorList>
            <person name="Shen Q."/>
            <person name="Zhang L."/>
            <person name="Liao Z."/>
            <person name="Wang S."/>
            <person name="Yan T."/>
            <person name="Shi P."/>
            <person name="Liu M."/>
            <person name="Fu X."/>
            <person name="Pan Q."/>
            <person name="Wang Y."/>
            <person name="Lv Z."/>
            <person name="Lu X."/>
            <person name="Zhang F."/>
            <person name="Jiang W."/>
            <person name="Ma Y."/>
            <person name="Chen M."/>
            <person name="Hao X."/>
            <person name="Li L."/>
            <person name="Tang Y."/>
            <person name="Lv G."/>
            <person name="Zhou Y."/>
            <person name="Sun X."/>
            <person name="Brodelius P.E."/>
            <person name="Rose J.K.C."/>
            <person name="Tang K."/>
        </authorList>
    </citation>
    <scope>NUCLEOTIDE SEQUENCE [LARGE SCALE GENOMIC DNA]</scope>
    <source>
        <strain evidence="2">cv. Huhao1</strain>
        <tissue evidence="1">Leaf</tissue>
    </source>
</reference>
<sequence length="353" mass="39578">MCERAYGRASFARVLVEVDAASDLVENIKVCYEKLGRSMNLKVEYAWKPPLCTHCRVFGHEFKTCGSRAITVDEVNDKCKNIDINADKIGDKVKTGEEWQKARRFNRNGASTSRTNGQESNGFFVNWGGFSGRGRGVMQVENISKKVDDGLVMDGKTKDITQNKGKGVLGPKENNNGMTKAKNVVNMKNSFDVLAKDGIDCVDVGSDEWVQMRKKIDLACDLGMQIADSEKRRWSNDLRKYYEDKCNAKAKNKLMDGLKWRISKLSKDISYGHNYSAVNAKKNADELCKEIMKESDVLLFQDGFQSHIDCDPGYQLVKCRLKTVMIEGSSSGWSLVLNVIVLASCLLSVTNTW</sequence>
<accession>A0A2U1KSD3</accession>
<dbReference type="OrthoDB" id="1750937at2759"/>
<evidence type="ECO:0000313" key="2">
    <source>
        <dbReference type="Proteomes" id="UP000245207"/>
    </source>
</evidence>
<proteinExistence type="predicted"/>
<keyword evidence="2" id="KW-1185">Reference proteome</keyword>
<comment type="caution">
    <text evidence="1">The sequence shown here is derived from an EMBL/GenBank/DDBJ whole genome shotgun (WGS) entry which is preliminary data.</text>
</comment>
<dbReference type="Proteomes" id="UP000245207">
    <property type="component" value="Unassembled WGS sequence"/>
</dbReference>
<protein>
    <submittedName>
        <fullName evidence="1">ATPase, F1/V1/A1 complex, alpha/beta subunit, Zinc knuckle CX2CX4HX4C</fullName>
    </submittedName>
</protein>
<name>A0A2U1KSD3_ARTAN</name>
<dbReference type="AlphaFoldDB" id="A0A2U1KSD3"/>
<dbReference type="PANTHER" id="PTHR31286">
    <property type="entry name" value="GLYCINE-RICH CELL WALL STRUCTURAL PROTEIN 1.8-LIKE"/>
    <property type="match status" value="1"/>
</dbReference>